<dbReference type="AlphaFoldDB" id="A0AAV9RY69"/>
<evidence type="ECO:0000256" key="1">
    <source>
        <dbReference type="SAM" id="MobiDB-lite"/>
    </source>
</evidence>
<evidence type="ECO:0000313" key="3">
    <source>
        <dbReference type="Proteomes" id="UP001311232"/>
    </source>
</evidence>
<reference evidence="2 3" key="1">
    <citation type="submission" date="2021-06" db="EMBL/GenBank/DDBJ databases">
        <authorList>
            <person name="Palmer J.M."/>
        </authorList>
    </citation>
    <scope>NUCLEOTIDE SEQUENCE [LARGE SCALE GENOMIC DNA]</scope>
    <source>
        <strain evidence="2 3">MEX-2019</strain>
        <tissue evidence="2">Muscle</tissue>
    </source>
</reference>
<comment type="caution">
    <text evidence="2">The sequence shown here is derived from an EMBL/GenBank/DDBJ whole genome shotgun (WGS) entry which is preliminary data.</text>
</comment>
<sequence>MWKRHAMRELPEVVTQLKDVIERINVQISTPASTWPTPTPSVEPPVSPPTSPLVLSDPDDMVPLVPDYDVKVQRRKLKSHWGSRSARLWQRNTVQFKLDRKAIWGSQRCGV</sequence>
<evidence type="ECO:0000313" key="2">
    <source>
        <dbReference type="EMBL" id="KAK5613903.1"/>
    </source>
</evidence>
<feature type="compositionally biased region" description="Pro residues" evidence="1">
    <location>
        <begin position="37"/>
        <end position="51"/>
    </location>
</feature>
<organism evidence="2 3">
    <name type="scientific">Crenichthys baileyi</name>
    <name type="common">White River springfish</name>
    <dbReference type="NCBI Taxonomy" id="28760"/>
    <lineage>
        <taxon>Eukaryota</taxon>
        <taxon>Metazoa</taxon>
        <taxon>Chordata</taxon>
        <taxon>Craniata</taxon>
        <taxon>Vertebrata</taxon>
        <taxon>Euteleostomi</taxon>
        <taxon>Actinopterygii</taxon>
        <taxon>Neopterygii</taxon>
        <taxon>Teleostei</taxon>
        <taxon>Neoteleostei</taxon>
        <taxon>Acanthomorphata</taxon>
        <taxon>Ovalentaria</taxon>
        <taxon>Atherinomorphae</taxon>
        <taxon>Cyprinodontiformes</taxon>
        <taxon>Goodeidae</taxon>
        <taxon>Crenichthys</taxon>
    </lineage>
</organism>
<protein>
    <submittedName>
        <fullName evidence="2">Uncharacterized protein</fullName>
    </submittedName>
</protein>
<keyword evidence="3" id="KW-1185">Reference proteome</keyword>
<dbReference type="Proteomes" id="UP001311232">
    <property type="component" value="Unassembled WGS sequence"/>
</dbReference>
<proteinExistence type="predicted"/>
<accession>A0AAV9RY69</accession>
<dbReference type="EMBL" id="JAHHUM010001183">
    <property type="protein sequence ID" value="KAK5613903.1"/>
    <property type="molecule type" value="Genomic_DNA"/>
</dbReference>
<gene>
    <name evidence="2" type="ORF">CRENBAI_014668</name>
</gene>
<name>A0AAV9RY69_9TELE</name>
<feature type="region of interest" description="Disordered" evidence="1">
    <location>
        <begin position="31"/>
        <end position="58"/>
    </location>
</feature>